<dbReference type="Proteomes" id="UP000651668">
    <property type="component" value="Unassembled WGS sequence"/>
</dbReference>
<dbReference type="EC" id="2.7.13.3" evidence="2"/>
<evidence type="ECO:0000259" key="7">
    <source>
        <dbReference type="PROSITE" id="PS50109"/>
    </source>
</evidence>
<dbReference type="InterPro" id="IPR004358">
    <property type="entry name" value="Sig_transdc_His_kin-like_C"/>
</dbReference>
<dbReference type="PANTHER" id="PTHR43711:SF1">
    <property type="entry name" value="HISTIDINE KINASE 1"/>
    <property type="match status" value="1"/>
</dbReference>
<dbReference type="InterPro" id="IPR050736">
    <property type="entry name" value="Sensor_HK_Regulatory"/>
</dbReference>
<reference evidence="8" key="2">
    <citation type="submission" date="2020-09" db="EMBL/GenBank/DDBJ databases">
        <authorList>
            <person name="Sun Q."/>
            <person name="Zhou Y."/>
        </authorList>
    </citation>
    <scope>NUCLEOTIDE SEQUENCE</scope>
    <source>
        <strain evidence="8">CGMCC 1.15343</strain>
    </source>
</reference>
<keyword evidence="5" id="KW-0418">Kinase</keyword>
<sequence length="396" mass="44244">MIRLAEVTLENEMDVVLSGQKFLKITELLHLNLSTRSTFASAVSEVVRVMTEHTDNGILHLGIEEKDRRHKLICKVCYPAEEAAIDPEQFMYAKKLVPFFETFTAGEKITIEFSIGLPRSLNLNRVKIYKIAEALEQNGPVSPYEILKISKNELTLKAELQEAELRASKVMNELKSEFISMASHELKTPITILKAYGQLALSPKVKTVEQAQSIVEKMNVQCMKLSTLALQLLDSAKIEIGQLEYNMAPVDFGNYIQHTVEDLKHLIPDHQLIINCEETSMIVIDELRLEQVLSNLISNAAKYSQPGTKVHLKTVNDFTNNTLILSIKDEGIGISPEGLTKIFQKFHREPEVISKHSGLGMGMYIAAKIVDSHGGKIWAESAVGEGSTFHVSLPFA</sequence>
<dbReference type="Gene3D" id="3.30.565.10">
    <property type="entry name" value="Histidine kinase-like ATPase, C-terminal domain"/>
    <property type="match status" value="1"/>
</dbReference>
<evidence type="ECO:0000256" key="2">
    <source>
        <dbReference type="ARBA" id="ARBA00012438"/>
    </source>
</evidence>
<comment type="caution">
    <text evidence="8">The sequence shown here is derived from an EMBL/GenBank/DDBJ whole genome shotgun (WGS) entry which is preliminary data.</text>
</comment>
<dbReference type="InterPro" id="IPR005467">
    <property type="entry name" value="His_kinase_dom"/>
</dbReference>
<evidence type="ECO:0000256" key="3">
    <source>
        <dbReference type="ARBA" id="ARBA00022553"/>
    </source>
</evidence>
<keyword evidence="3" id="KW-0597">Phosphoprotein</keyword>
<dbReference type="AlphaFoldDB" id="A0A916X7K1"/>
<evidence type="ECO:0000313" key="9">
    <source>
        <dbReference type="Proteomes" id="UP000651668"/>
    </source>
</evidence>
<evidence type="ECO:0000256" key="5">
    <source>
        <dbReference type="ARBA" id="ARBA00022777"/>
    </source>
</evidence>
<keyword evidence="4" id="KW-0808">Transferase</keyword>
<name>A0A916X7K1_9SPHI</name>
<evidence type="ECO:0000256" key="6">
    <source>
        <dbReference type="ARBA" id="ARBA00023012"/>
    </source>
</evidence>
<dbReference type="Gene3D" id="1.10.287.130">
    <property type="match status" value="1"/>
</dbReference>
<dbReference type="InterPro" id="IPR036097">
    <property type="entry name" value="HisK_dim/P_sf"/>
</dbReference>
<organism evidence="8 9">
    <name type="scientific">Pedobacter quisquiliarum</name>
    <dbReference type="NCBI Taxonomy" id="1834438"/>
    <lineage>
        <taxon>Bacteria</taxon>
        <taxon>Pseudomonadati</taxon>
        <taxon>Bacteroidota</taxon>
        <taxon>Sphingobacteriia</taxon>
        <taxon>Sphingobacteriales</taxon>
        <taxon>Sphingobacteriaceae</taxon>
        <taxon>Pedobacter</taxon>
    </lineage>
</organism>
<keyword evidence="6" id="KW-0902">Two-component regulatory system</keyword>
<dbReference type="PRINTS" id="PR00344">
    <property type="entry name" value="BCTRLSENSOR"/>
</dbReference>
<dbReference type="SMART" id="SM00388">
    <property type="entry name" value="HisKA"/>
    <property type="match status" value="1"/>
</dbReference>
<dbReference type="EMBL" id="BMIL01000001">
    <property type="protein sequence ID" value="GGC52003.1"/>
    <property type="molecule type" value="Genomic_DNA"/>
</dbReference>
<proteinExistence type="predicted"/>
<keyword evidence="9" id="KW-1185">Reference proteome</keyword>
<evidence type="ECO:0000256" key="1">
    <source>
        <dbReference type="ARBA" id="ARBA00000085"/>
    </source>
</evidence>
<evidence type="ECO:0000256" key="4">
    <source>
        <dbReference type="ARBA" id="ARBA00022679"/>
    </source>
</evidence>
<gene>
    <name evidence="8" type="ORF">GCM10011387_01830</name>
</gene>
<dbReference type="InterPro" id="IPR036890">
    <property type="entry name" value="HATPase_C_sf"/>
</dbReference>
<accession>A0A916X7K1</accession>
<dbReference type="SUPFAM" id="SSF55874">
    <property type="entry name" value="ATPase domain of HSP90 chaperone/DNA topoisomerase II/histidine kinase"/>
    <property type="match status" value="1"/>
</dbReference>
<evidence type="ECO:0000313" key="8">
    <source>
        <dbReference type="EMBL" id="GGC52003.1"/>
    </source>
</evidence>
<dbReference type="InterPro" id="IPR003594">
    <property type="entry name" value="HATPase_dom"/>
</dbReference>
<reference evidence="8" key="1">
    <citation type="journal article" date="2014" name="Int. J. Syst. Evol. Microbiol.">
        <title>Complete genome sequence of Corynebacterium casei LMG S-19264T (=DSM 44701T), isolated from a smear-ripened cheese.</title>
        <authorList>
            <consortium name="US DOE Joint Genome Institute (JGI-PGF)"/>
            <person name="Walter F."/>
            <person name="Albersmeier A."/>
            <person name="Kalinowski J."/>
            <person name="Ruckert C."/>
        </authorList>
    </citation>
    <scope>NUCLEOTIDE SEQUENCE</scope>
    <source>
        <strain evidence="8">CGMCC 1.15343</strain>
    </source>
</reference>
<dbReference type="SMART" id="SM00387">
    <property type="entry name" value="HATPase_c"/>
    <property type="match status" value="1"/>
</dbReference>
<dbReference type="PROSITE" id="PS50109">
    <property type="entry name" value="HIS_KIN"/>
    <property type="match status" value="1"/>
</dbReference>
<dbReference type="CDD" id="cd00082">
    <property type="entry name" value="HisKA"/>
    <property type="match status" value="1"/>
</dbReference>
<comment type="catalytic activity">
    <reaction evidence="1">
        <text>ATP + protein L-histidine = ADP + protein N-phospho-L-histidine.</text>
        <dbReference type="EC" id="2.7.13.3"/>
    </reaction>
</comment>
<protein>
    <recommendedName>
        <fullName evidence="2">histidine kinase</fullName>
        <ecNumber evidence="2">2.7.13.3</ecNumber>
    </recommendedName>
</protein>
<dbReference type="RefSeq" id="WP_188624934.1">
    <property type="nucleotide sequence ID" value="NZ_BMIL01000001.1"/>
</dbReference>
<dbReference type="FunFam" id="3.30.565.10:FF:000006">
    <property type="entry name" value="Sensor histidine kinase WalK"/>
    <property type="match status" value="1"/>
</dbReference>
<feature type="domain" description="Histidine kinase" evidence="7">
    <location>
        <begin position="181"/>
        <end position="396"/>
    </location>
</feature>
<dbReference type="PANTHER" id="PTHR43711">
    <property type="entry name" value="TWO-COMPONENT HISTIDINE KINASE"/>
    <property type="match status" value="1"/>
</dbReference>
<dbReference type="SUPFAM" id="SSF47384">
    <property type="entry name" value="Homodimeric domain of signal transducing histidine kinase"/>
    <property type="match status" value="1"/>
</dbReference>
<dbReference type="Pfam" id="PF02518">
    <property type="entry name" value="HATPase_c"/>
    <property type="match status" value="1"/>
</dbReference>
<dbReference type="GO" id="GO:0000155">
    <property type="term" value="F:phosphorelay sensor kinase activity"/>
    <property type="evidence" value="ECO:0007669"/>
    <property type="project" value="InterPro"/>
</dbReference>
<dbReference type="InterPro" id="IPR003661">
    <property type="entry name" value="HisK_dim/P_dom"/>
</dbReference>
<dbReference type="Pfam" id="PF00512">
    <property type="entry name" value="HisKA"/>
    <property type="match status" value="1"/>
</dbReference>